<dbReference type="STRING" id="546266.NEIMUCOT_03808"/>
<accession>D2ZT72</accession>
<evidence type="ECO:0000313" key="2">
    <source>
        <dbReference type="Proteomes" id="UP000003344"/>
    </source>
</evidence>
<name>D2ZT72_NEIM2</name>
<dbReference type="EMBL" id="ACDX02000001">
    <property type="protein sequence ID" value="EFC90005.1"/>
    <property type="molecule type" value="Genomic_DNA"/>
</dbReference>
<dbReference type="AlphaFoldDB" id="D2ZT72"/>
<comment type="caution">
    <text evidence="1">The sequence shown here is derived from an EMBL/GenBank/DDBJ whole genome shotgun (WGS) entry which is preliminary data.</text>
</comment>
<dbReference type="Proteomes" id="UP000003344">
    <property type="component" value="Unassembled WGS sequence"/>
</dbReference>
<organism evidence="1 2">
    <name type="scientific">Neisseria mucosa (strain ATCC 25996 / DSM 4631 / NCTC 10774 / M26)</name>
    <dbReference type="NCBI Taxonomy" id="546266"/>
    <lineage>
        <taxon>Bacteria</taxon>
        <taxon>Pseudomonadati</taxon>
        <taxon>Pseudomonadota</taxon>
        <taxon>Betaproteobacteria</taxon>
        <taxon>Neisseriales</taxon>
        <taxon>Neisseriaceae</taxon>
        <taxon>Neisseria</taxon>
    </lineage>
</organism>
<protein>
    <submittedName>
        <fullName evidence="1">Uncharacterized protein</fullName>
    </submittedName>
</protein>
<sequence>MLLKGRLKTDFLFSDDLFYWYFKSMEEGQRGHALRLLFLF</sequence>
<proteinExistence type="predicted"/>
<evidence type="ECO:0000313" key="1">
    <source>
        <dbReference type="EMBL" id="EFC90005.1"/>
    </source>
</evidence>
<reference evidence="1 2" key="1">
    <citation type="submission" date="2009-10" db="EMBL/GenBank/DDBJ databases">
        <authorList>
            <person name="Weinstock G."/>
            <person name="Sodergren E."/>
            <person name="Clifton S."/>
            <person name="Fulton L."/>
            <person name="Fulton B."/>
            <person name="Courtney L."/>
            <person name="Fronick C."/>
            <person name="Harrison M."/>
            <person name="Strong C."/>
            <person name="Farmer C."/>
            <person name="Delahaunty K."/>
            <person name="Markovic C."/>
            <person name="Hall O."/>
            <person name="Minx P."/>
            <person name="Tomlinson C."/>
            <person name="Mitreva M."/>
            <person name="Nelson J."/>
            <person name="Hou S."/>
            <person name="Wollam A."/>
            <person name="Pepin K.H."/>
            <person name="Johnson M."/>
            <person name="Bhonagiri V."/>
            <person name="Nash W.E."/>
            <person name="Warren W."/>
            <person name="Chinwalla A."/>
            <person name="Mardis E.R."/>
            <person name="Wilson R.K."/>
        </authorList>
    </citation>
    <scope>NUCLEOTIDE SEQUENCE [LARGE SCALE GENOMIC DNA]</scope>
    <source>
        <strain evidence="2">ATCC 25996 / DSM 4631 / NCTC 10774 / M26</strain>
    </source>
</reference>
<gene>
    <name evidence="1" type="ORF">NEIMUCOT_03808</name>
</gene>